<evidence type="ECO:0000313" key="3">
    <source>
        <dbReference type="Proteomes" id="UP000321323"/>
    </source>
</evidence>
<keyword evidence="3" id="KW-1185">Reference proteome</keyword>
<dbReference type="InterPro" id="IPR007047">
    <property type="entry name" value="Flp_Fap"/>
</dbReference>
<dbReference type="Proteomes" id="UP000321323">
    <property type="component" value="Chromosome"/>
</dbReference>
<keyword evidence="1" id="KW-0472">Membrane</keyword>
<keyword evidence="1" id="KW-0812">Transmembrane</keyword>
<evidence type="ECO:0000313" key="2">
    <source>
        <dbReference type="EMBL" id="WUR12971.1"/>
    </source>
</evidence>
<name>A0ABZ1UJR1_9BURK</name>
<feature type="transmembrane region" description="Helical" evidence="1">
    <location>
        <begin position="23"/>
        <end position="45"/>
    </location>
</feature>
<dbReference type="Pfam" id="PF04964">
    <property type="entry name" value="Flp_Fap"/>
    <property type="match status" value="1"/>
</dbReference>
<keyword evidence="1" id="KW-1133">Transmembrane helix</keyword>
<reference evidence="2 3" key="1">
    <citation type="journal article" date="2019" name="Int. J. Syst. Evol. Microbiol.">
        <title>The Draft Whole-Genome Sequence of the Antibiotic Producer Empedobacter haloabium ATCC 31962 Provides Indications for Its Taxonomic Reclassification.</title>
        <authorList>
            <person name="Miess H."/>
            <person name="Arlt P."/>
            <person name="Apel A.K."/>
            <person name="Weber T."/>
            <person name="Nieselt K."/>
            <person name="Hanssen F."/>
            <person name="Czemmel S."/>
            <person name="Nahnsen S."/>
            <person name="Gross H."/>
        </authorList>
    </citation>
    <scope>NUCLEOTIDE SEQUENCE [LARGE SCALE GENOMIC DNA]</scope>
    <source>
        <strain evidence="2 3">ATCC 31962</strain>
    </source>
</reference>
<organism evidence="2 3">
    <name type="scientific">[Empedobacter] haloabium</name>
    <dbReference type="NCBI Taxonomy" id="592317"/>
    <lineage>
        <taxon>Bacteria</taxon>
        <taxon>Pseudomonadati</taxon>
        <taxon>Pseudomonadota</taxon>
        <taxon>Betaproteobacteria</taxon>
        <taxon>Burkholderiales</taxon>
        <taxon>Oxalobacteraceae</taxon>
        <taxon>Telluria group</taxon>
        <taxon>Telluria group incertae sedis</taxon>
    </lineage>
</organism>
<evidence type="ECO:0000256" key="1">
    <source>
        <dbReference type="SAM" id="Phobius"/>
    </source>
</evidence>
<proteinExistence type="predicted"/>
<accession>A0ABZ1UJR1</accession>
<sequence>MKALIVAARDFARDEEGITAIEYGLIAAVIAGVIGVAFTGVGTAIKNTFTSIATQLAAGAGTGTGSGS</sequence>
<protein>
    <submittedName>
        <fullName evidence="2">Flp family type IVb pilin</fullName>
    </submittedName>
</protein>
<gene>
    <name evidence="2" type="ORF">E7V67_025320</name>
</gene>
<dbReference type="EMBL" id="CP136508">
    <property type="protein sequence ID" value="WUR12971.1"/>
    <property type="molecule type" value="Genomic_DNA"/>
</dbReference>